<protein>
    <recommendedName>
        <fullName evidence="8">NACHT domain-containing protein</fullName>
    </recommendedName>
</protein>
<comment type="caution">
    <text evidence="6">The sequence shown here is derived from an EMBL/GenBank/DDBJ whole genome shotgun (WGS) entry which is preliminary data.</text>
</comment>
<dbReference type="Gene3D" id="3.40.50.300">
    <property type="entry name" value="P-loop containing nucleotide triphosphate hydrolases"/>
    <property type="match status" value="1"/>
</dbReference>
<feature type="domain" description="NWD NACHT-NTPase N-terminal" evidence="3">
    <location>
        <begin position="121"/>
        <end position="346"/>
    </location>
</feature>
<evidence type="ECO:0000313" key="6">
    <source>
        <dbReference type="EMBL" id="KAK1755391.1"/>
    </source>
</evidence>
<name>A0AAJ0BGE1_9PEZI</name>
<reference evidence="6" key="1">
    <citation type="submission" date="2023-06" db="EMBL/GenBank/DDBJ databases">
        <title>Genome-scale phylogeny and comparative genomics of the fungal order Sordariales.</title>
        <authorList>
            <consortium name="Lawrence Berkeley National Laboratory"/>
            <person name="Hensen N."/>
            <person name="Bonometti L."/>
            <person name="Westerberg I."/>
            <person name="Brannstrom I.O."/>
            <person name="Guillou S."/>
            <person name="Cros-Aarteil S."/>
            <person name="Calhoun S."/>
            <person name="Haridas S."/>
            <person name="Kuo A."/>
            <person name="Mondo S."/>
            <person name="Pangilinan J."/>
            <person name="Riley R."/>
            <person name="Labutti K."/>
            <person name="Andreopoulos B."/>
            <person name="Lipzen A."/>
            <person name="Chen C."/>
            <person name="Yanf M."/>
            <person name="Daum C."/>
            <person name="Ng V."/>
            <person name="Clum A."/>
            <person name="Steindorff A."/>
            <person name="Ohm R."/>
            <person name="Martin F."/>
            <person name="Silar P."/>
            <person name="Natvig D."/>
            <person name="Lalanne C."/>
            <person name="Gautier V."/>
            <person name="Ament-Velasquez S.L."/>
            <person name="Kruys A."/>
            <person name="Hutchinson M.I."/>
            <person name="Powell A.J."/>
            <person name="Barry K."/>
            <person name="Miller A.N."/>
            <person name="Grigoriev I.V."/>
            <person name="Debuchy R."/>
            <person name="Gladieux P."/>
            <person name="Thoren M.H."/>
            <person name="Johannesson H."/>
        </authorList>
    </citation>
    <scope>NUCLEOTIDE SEQUENCE</scope>
    <source>
        <strain evidence="6">PSN4</strain>
    </source>
</reference>
<accession>A0AAJ0BGE1</accession>
<dbReference type="Pfam" id="PF17100">
    <property type="entry name" value="NACHT_N"/>
    <property type="match status" value="1"/>
</dbReference>
<dbReference type="InterPro" id="IPR027417">
    <property type="entry name" value="P-loop_NTPase"/>
</dbReference>
<evidence type="ECO:0000313" key="7">
    <source>
        <dbReference type="Proteomes" id="UP001239445"/>
    </source>
</evidence>
<dbReference type="InterPro" id="IPR031359">
    <property type="entry name" value="NACHT_N"/>
</dbReference>
<evidence type="ECO:0000259" key="5">
    <source>
        <dbReference type="Pfam" id="PF24883"/>
    </source>
</evidence>
<dbReference type="Proteomes" id="UP001239445">
    <property type="component" value="Unassembled WGS sequence"/>
</dbReference>
<evidence type="ECO:0000256" key="2">
    <source>
        <dbReference type="SAM" id="MobiDB-lite"/>
    </source>
</evidence>
<organism evidence="6 7">
    <name type="scientific">Echria macrotheca</name>
    <dbReference type="NCBI Taxonomy" id="438768"/>
    <lineage>
        <taxon>Eukaryota</taxon>
        <taxon>Fungi</taxon>
        <taxon>Dikarya</taxon>
        <taxon>Ascomycota</taxon>
        <taxon>Pezizomycotina</taxon>
        <taxon>Sordariomycetes</taxon>
        <taxon>Sordariomycetidae</taxon>
        <taxon>Sordariales</taxon>
        <taxon>Schizotheciaceae</taxon>
        <taxon>Echria</taxon>
    </lineage>
</organism>
<dbReference type="InterPro" id="IPR054471">
    <property type="entry name" value="GPIID_WHD"/>
</dbReference>
<feature type="domain" description="GPI inositol-deacylase winged helix" evidence="4">
    <location>
        <begin position="698"/>
        <end position="782"/>
    </location>
</feature>
<evidence type="ECO:0008006" key="8">
    <source>
        <dbReference type="Google" id="ProtNLM"/>
    </source>
</evidence>
<dbReference type="AlphaFoldDB" id="A0AAJ0BGE1"/>
<dbReference type="Pfam" id="PF22939">
    <property type="entry name" value="WHD_GPIID"/>
    <property type="match status" value="1"/>
</dbReference>
<feature type="region of interest" description="Disordered" evidence="2">
    <location>
        <begin position="82"/>
        <end position="107"/>
    </location>
</feature>
<dbReference type="InterPro" id="IPR056884">
    <property type="entry name" value="NPHP3-like_N"/>
</dbReference>
<dbReference type="PANTHER" id="PTHR10039:SF14">
    <property type="entry name" value="NACHT DOMAIN-CONTAINING PROTEIN"/>
    <property type="match status" value="1"/>
</dbReference>
<evidence type="ECO:0000256" key="1">
    <source>
        <dbReference type="ARBA" id="ARBA00022737"/>
    </source>
</evidence>
<feature type="domain" description="Nephrocystin 3-like N-terminal" evidence="5">
    <location>
        <begin position="404"/>
        <end position="555"/>
    </location>
</feature>
<keyword evidence="7" id="KW-1185">Reference proteome</keyword>
<dbReference type="EMBL" id="MU839833">
    <property type="protein sequence ID" value="KAK1755391.1"/>
    <property type="molecule type" value="Genomic_DNA"/>
</dbReference>
<dbReference type="SUPFAM" id="SSF52540">
    <property type="entry name" value="P-loop containing nucleoside triphosphate hydrolases"/>
    <property type="match status" value="1"/>
</dbReference>
<feature type="compositionally biased region" description="Polar residues" evidence="2">
    <location>
        <begin position="86"/>
        <end position="107"/>
    </location>
</feature>
<sequence>MPPFLCCHFPYRRREQAPGHVHLATGLTTAYPQRSPEIANDGARSPLDLDLLGDRIQPHSAAERILSPRSASMIVESTPFMDGPAQPSQSISHLRLSGTSDRSQGNGSTTVIDDHYFLAREIWSSAYASIKKDPALQTYVEKYESFFNNVLWPQGLARTDSGLGCPTLTVNKDWDKMSGEARFRKVAAGYVEASKKYAAAAGIASAAVQFVQKTKDIVSSVLSVSPPASIAWAGICLVLLPVIINHSEQIAAKQTGFSYVMSRFAWYSEALDLLNRDYWKSPHSFSALHQSIRDELVVLYKLLIEYQLRTYYTYCRRLKTFSRDLVRLDDWSGMIAAIKEAESRLQEYMDLNFDQHLLDKLHTIAEEAVRKQRNDLLNKFKFPEELPYAVYQAYLDSIDTPQDGTGLGVLQHPRFLEWAQHSSGILILSGIPGSGKSVLAKSMLKALPKLRATTVCSFFFKDNNGRGQNMATTALCRVLDELFNTEPTLVDRSSSVLQNLLPAEVRCNLDLLWDVLIESTKHMDPGSITVVLDALDECTPESAAKLFKKLESYLGTWMAATNGNSGGPPMKFMITTRPFASSQQPFDWEAATVIRIHEDPYCLKYLSEDIEHVVATRFENFAKRCIRDDVLKGQLLELVRPKRDRTYLYVKLLFDCLDLRVRDGLPRVPRDWITSFKTLPETVKDAYSKFLGRVHEGHRNDVKLMLQLVVAAARPLTVRELNIALNIRDCRNGSPDGLGLQPPELFRDWILDACKFFLDVYNDHVYFIHQTAKDYLLSDASAGDDDNPSSAKPAWLGNFSVVDCHSAMAESCAAYLALPFRSRAKFGRQARSAETMPEAKKFGSHHHLWDFDELDFSNYASQHWRGHVQQGQVLVHPLLKRGCLATSSDACISNIRTLQSWDSRLMTFLRCNIAPDHINIADLASRLVKQEAQPVHGVHLDIGSSGGGGTRKMMDGTGAGAGALSIGIDAQSRVFISDERGMPISRLPRVPLAAPDCLERVTAALHALGLIRTLRALGSYHFYSPLEAPDRDWFSIRLFNETGSVALEDASFRRVEARHGDSLSYVISARVPDDRIPVHVHMLSLNASWTISTLLWNARVVGERSGEITVTIPRKVCEETDGDDIEDTIIVVFCVGEQAVDRFRTAADWLRRVYLPPVLLLEGTHQSVPTWLPFVPPPSWQVRYFEIHTVPVHGVDLEEEEEG</sequence>
<evidence type="ECO:0000259" key="4">
    <source>
        <dbReference type="Pfam" id="PF22939"/>
    </source>
</evidence>
<dbReference type="Pfam" id="PF24883">
    <property type="entry name" value="NPHP3_N"/>
    <property type="match status" value="1"/>
</dbReference>
<keyword evidence="1" id="KW-0677">Repeat</keyword>
<evidence type="ECO:0000259" key="3">
    <source>
        <dbReference type="Pfam" id="PF17100"/>
    </source>
</evidence>
<gene>
    <name evidence="6" type="ORF">QBC47DRAFT_460409</name>
</gene>
<proteinExistence type="predicted"/>
<dbReference type="PANTHER" id="PTHR10039">
    <property type="entry name" value="AMELOGENIN"/>
    <property type="match status" value="1"/>
</dbReference>